<feature type="region of interest" description="Disordered" evidence="1">
    <location>
        <begin position="16"/>
        <end position="39"/>
    </location>
</feature>
<reference evidence="2 3" key="1">
    <citation type="submission" date="2017-10" db="EMBL/GenBank/DDBJ databases">
        <title>A novel species of cold-tolerant Malassezia isolated from bats.</title>
        <authorList>
            <person name="Lorch J.M."/>
            <person name="Palmer J.M."/>
            <person name="Vanderwolf K.J."/>
            <person name="Schmidt K.Z."/>
            <person name="Verant M.L."/>
            <person name="Weller T.J."/>
            <person name="Blehert D.S."/>
        </authorList>
    </citation>
    <scope>NUCLEOTIDE SEQUENCE [LARGE SCALE GENOMIC DNA]</scope>
    <source>
        <strain evidence="2 3">NWHC:44797-103</strain>
    </source>
</reference>
<keyword evidence="3" id="KW-1185">Reference proteome</keyword>
<dbReference type="Pfam" id="PF07818">
    <property type="entry name" value="HCNGP"/>
    <property type="match status" value="1"/>
</dbReference>
<evidence type="ECO:0000313" key="2">
    <source>
        <dbReference type="EMBL" id="PKI84764.1"/>
    </source>
</evidence>
<dbReference type="GO" id="GO:0006355">
    <property type="term" value="P:regulation of DNA-templated transcription"/>
    <property type="evidence" value="ECO:0007669"/>
    <property type="project" value="InterPro"/>
</dbReference>
<sequence length="163" mass="18059">MARTLHGSDAEADGLEIRGIASKRTPEYTEEARAAKRPVVREETPFHDRHTTVSRAFLPRGTDANLMSRVGKERRDGADPALTAKLATFHTLKQQGTHFNATLAKNRAFHNPHIYEKLVKWAELDEHGSNYVAIAKARGDAPPWDPKDVAVLAQGNIERLGTS</sequence>
<dbReference type="GO" id="GO:0005634">
    <property type="term" value="C:nucleus"/>
    <property type="evidence" value="ECO:0007669"/>
    <property type="project" value="TreeGrafter"/>
</dbReference>
<evidence type="ECO:0000256" key="1">
    <source>
        <dbReference type="SAM" id="MobiDB-lite"/>
    </source>
</evidence>
<dbReference type="EMBL" id="KZ454988">
    <property type="protein sequence ID" value="PKI84764.1"/>
    <property type="molecule type" value="Genomic_DNA"/>
</dbReference>
<evidence type="ECO:0000313" key="3">
    <source>
        <dbReference type="Proteomes" id="UP000232875"/>
    </source>
</evidence>
<proteinExistence type="predicted"/>
<name>A0A2N1JE00_9BASI</name>
<gene>
    <name evidence="2" type="ORF">MVES_000928</name>
</gene>
<accession>A0A2N1JE00</accession>
<dbReference type="Proteomes" id="UP000232875">
    <property type="component" value="Unassembled WGS sequence"/>
</dbReference>
<dbReference type="PANTHER" id="PTHR13464:SF0">
    <property type="entry name" value="SAP30-BINDING PROTEIN"/>
    <property type="match status" value="1"/>
</dbReference>
<feature type="compositionally biased region" description="Basic and acidic residues" evidence="1">
    <location>
        <begin position="24"/>
        <end position="39"/>
    </location>
</feature>
<organism evidence="2 3">
    <name type="scientific">Malassezia vespertilionis</name>
    <dbReference type="NCBI Taxonomy" id="2020962"/>
    <lineage>
        <taxon>Eukaryota</taxon>
        <taxon>Fungi</taxon>
        <taxon>Dikarya</taxon>
        <taxon>Basidiomycota</taxon>
        <taxon>Ustilaginomycotina</taxon>
        <taxon>Malasseziomycetes</taxon>
        <taxon>Malasseziales</taxon>
        <taxon>Malasseziaceae</taxon>
        <taxon>Malassezia</taxon>
    </lineage>
</organism>
<dbReference type="OrthoDB" id="1714508at2759"/>
<dbReference type="STRING" id="2020962.A0A2N1JE00"/>
<dbReference type="AlphaFoldDB" id="A0A2N1JE00"/>
<protein>
    <submittedName>
        <fullName evidence="2">Uncharacterized protein</fullName>
    </submittedName>
</protein>
<dbReference type="InterPro" id="IPR012479">
    <property type="entry name" value="SAP30BP"/>
</dbReference>
<dbReference type="PANTHER" id="PTHR13464">
    <property type="entry name" value="TRANSCRIPTIONAL REGULATOR PROTEIN HCNGP"/>
    <property type="match status" value="1"/>
</dbReference>